<dbReference type="GeneID" id="18832777"/>
<reference evidence="3" key="1">
    <citation type="journal article" date="2012" name="Proc. Natl. Acad. Sci. U.S.A.">
        <title>Genome sequence of the button mushroom Agaricus bisporus reveals mechanisms governing adaptation to a humic-rich ecological niche.</title>
        <authorList>
            <person name="Morin E."/>
            <person name="Kohler A."/>
            <person name="Baker A.R."/>
            <person name="Foulongne-Oriol M."/>
            <person name="Lombard V."/>
            <person name="Nagy L.G."/>
            <person name="Ohm R.A."/>
            <person name="Patyshakuliyeva A."/>
            <person name="Brun A."/>
            <person name="Aerts A.L."/>
            <person name="Bailey A.M."/>
            <person name="Billette C."/>
            <person name="Coutinho P.M."/>
            <person name="Deakin G."/>
            <person name="Doddapaneni H."/>
            <person name="Floudas D."/>
            <person name="Grimwood J."/>
            <person name="Hilden K."/>
            <person name="Kuees U."/>
            <person name="LaButti K.M."/>
            <person name="Lapidus A."/>
            <person name="Lindquist E.A."/>
            <person name="Lucas S.M."/>
            <person name="Murat C."/>
            <person name="Riley R.W."/>
            <person name="Salamov A.A."/>
            <person name="Schmutz J."/>
            <person name="Subramanian V."/>
            <person name="Woesten H.A.B."/>
            <person name="Xu J."/>
            <person name="Eastwood D.C."/>
            <person name="Foster G.D."/>
            <person name="Sonnenberg A.S."/>
            <person name="Cullen D."/>
            <person name="de Vries R.P."/>
            <person name="Lundell T."/>
            <person name="Hibbett D.S."/>
            <person name="Henrissat B."/>
            <person name="Burton K.S."/>
            <person name="Kerrigan R.W."/>
            <person name="Challen M.P."/>
            <person name="Grigoriev I.V."/>
            <person name="Martin F."/>
        </authorList>
    </citation>
    <scope>NUCLEOTIDE SEQUENCE [LARGE SCALE GENOMIC DNA]</scope>
    <source>
        <strain evidence="3">JB137-S8 / ATCC MYA-4627 / FGSC 10392</strain>
    </source>
</reference>
<feature type="compositionally biased region" description="Polar residues" evidence="1">
    <location>
        <begin position="86"/>
        <end position="95"/>
    </location>
</feature>
<feature type="compositionally biased region" description="Polar residues" evidence="1">
    <location>
        <begin position="35"/>
        <end position="46"/>
    </location>
</feature>
<dbReference type="InParanoid" id="K5VHV9"/>
<feature type="region of interest" description="Disordered" evidence="1">
    <location>
        <begin position="1"/>
        <end position="296"/>
    </location>
</feature>
<accession>K5VHV9</accession>
<feature type="compositionally biased region" description="Basic and acidic residues" evidence="1">
    <location>
        <begin position="284"/>
        <end position="296"/>
    </location>
</feature>
<evidence type="ECO:0000313" key="3">
    <source>
        <dbReference type="Proteomes" id="UP000008493"/>
    </source>
</evidence>
<dbReference type="Proteomes" id="UP000008493">
    <property type="component" value="Unassembled WGS sequence"/>
</dbReference>
<name>K5VHV9_AGABU</name>
<dbReference type="AlphaFoldDB" id="K5VHV9"/>
<dbReference type="KEGG" id="abp:AGABI1DRAFT95975"/>
<dbReference type="HOGENOM" id="CLU_859300_0_0_1"/>
<dbReference type="EMBL" id="JH971825">
    <property type="protein sequence ID" value="EKM73944.1"/>
    <property type="molecule type" value="Genomic_DNA"/>
</dbReference>
<evidence type="ECO:0000256" key="1">
    <source>
        <dbReference type="SAM" id="MobiDB-lite"/>
    </source>
</evidence>
<keyword evidence="3" id="KW-1185">Reference proteome</keyword>
<feature type="compositionally biased region" description="Basic and acidic residues" evidence="1">
    <location>
        <begin position="1"/>
        <end position="23"/>
    </location>
</feature>
<protein>
    <submittedName>
        <fullName evidence="2">Uncharacterized protein</fullName>
    </submittedName>
</protein>
<dbReference type="RefSeq" id="XP_007335418.1">
    <property type="nucleotide sequence ID" value="XM_007335356.1"/>
</dbReference>
<feature type="region of interest" description="Disordered" evidence="1">
    <location>
        <begin position="305"/>
        <end position="324"/>
    </location>
</feature>
<feature type="compositionally biased region" description="Basic and acidic residues" evidence="1">
    <location>
        <begin position="153"/>
        <end position="164"/>
    </location>
</feature>
<proteinExistence type="predicted"/>
<feature type="compositionally biased region" description="Basic residues" evidence="1">
    <location>
        <begin position="58"/>
        <end position="68"/>
    </location>
</feature>
<evidence type="ECO:0000313" key="2">
    <source>
        <dbReference type="EMBL" id="EKM73944.1"/>
    </source>
</evidence>
<sequence length="324" mass="35786">EGDELDGKDVVWSDEGESSHDEVESIDEDEDITLTPETAESTGNTQLEEDTGDDLRAPRSRAQRRAKRNIVLSDESELSEGEEGGQNQTTPSRWSPTPPLSPNMDARRRIVSSEDLESSDNEARRRPVPRFTPLRWFPTSSPSMDVDMMDTEDTVKVKVTKRDVTMSSPEEPSDQSDVKQDGVAPPSPLAKSTEGFNAERDTISPFPPVEPSKKRGAEQEVIEISDDDKSKAIEIPGSPVPKTDKPSKKSKGKGKAKEKAQKEIPGSPVPKTNKQSKKSKGKGKAKETAQKAADIENRKVFWEEWSRKGRMGEASNPIDLTDDD</sequence>
<gene>
    <name evidence="2" type="ORF">AGABI1DRAFT_95975</name>
</gene>
<feature type="compositionally biased region" description="Basic residues" evidence="1">
    <location>
        <begin position="274"/>
        <end position="283"/>
    </location>
</feature>
<feature type="compositionally biased region" description="Acidic residues" evidence="1">
    <location>
        <begin position="74"/>
        <end position="83"/>
    </location>
</feature>
<feature type="non-terminal residue" evidence="2">
    <location>
        <position position="324"/>
    </location>
</feature>
<organism evidence="2 3">
    <name type="scientific">Agaricus bisporus var. burnettii (strain JB137-S8 / ATCC MYA-4627 / FGSC 10392)</name>
    <name type="common">White button mushroom</name>
    <dbReference type="NCBI Taxonomy" id="597362"/>
    <lineage>
        <taxon>Eukaryota</taxon>
        <taxon>Fungi</taxon>
        <taxon>Dikarya</taxon>
        <taxon>Basidiomycota</taxon>
        <taxon>Agaricomycotina</taxon>
        <taxon>Agaricomycetes</taxon>
        <taxon>Agaricomycetidae</taxon>
        <taxon>Agaricales</taxon>
        <taxon>Agaricineae</taxon>
        <taxon>Agaricaceae</taxon>
        <taxon>Agaricus</taxon>
    </lineage>
</organism>